<dbReference type="RefSeq" id="WP_166224381.1">
    <property type="nucleotide sequence ID" value="NZ_CP049989.1"/>
</dbReference>
<evidence type="ECO:0000313" key="4">
    <source>
        <dbReference type="Proteomes" id="UP000503162"/>
    </source>
</evidence>
<dbReference type="KEGG" id="hcz:G9Q37_03040"/>
<keyword evidence="4" id="KW-1185">Reference proteome</keyword>
<evidence type="ECO:0000256" key="1">
    <source>
        <dbReference type="SAM" id="MobiDB-lite"/>
    </source>
</evidence>
<feature type="region of interest" description="Disordered" evidence="1">
    <location>
        <begin position="127"/>
        <end position="155"/>
    </location>
</feature>
<protein>
    <recommendedName>
        <fullName evidence="5">DUF4124 domain-containing protein</fullName>
    </recommendedName>
</protein>
<evidence type="ECO:0000256" key="2">
    <source>
        <dbReference type="SAM" id="SignalP"/>
    </source>
</evidence>
<reference evidence="3 4" key="1">
    <citation type="submission" date="2020-03" db="EMBL/GenBank/DDBJ databases">
        <title>Hydrogenophaga sp. nov. isolated from cyanobacterial mat.</title>
        <authorList>
            <person name="Thorat V."/>
            <person name="Kirdat K."/>
            <person name="Tiwarekar B."/>
            <person name="Costa E.D."/>
            <person name="Yadav A."/>
        </authorList>
    </citation>
    <scope>NUCLEOTIDE SEQUENCE [LARGE SCALE GENOMIC DNA]</scope>
    <source>
        <strain evidence="3 4">BA0156</strain>
    </source>
</reference>
<evidence type="ECO:0000313" key="3">
    <source>
        <dbReference type="EMBL" id="QIM51179.1"/>
    </source>
</evidence>
<feature type="chain" id="PRO_5026127972" description="DUF4124 domain-containing protein" evidence="2">
    <location>
        <begin position="30"/>
        <end position="206"/>
    </location>
</feature>
<dbReference type="AlphaFoldDB" id="A0A6G8IDH9"/>
<proteinExistence type="predicted"/>
<accession>A0A6G8IDH9</accession>
<feature type="signal peptide" evidence="2">
    <location>
        <begin position="1"/>
        <end position="29"/>
    </location>
</feature>
<keyword evidence="2" id="KW-0732">Signal</keyword>
<sequence>MRFGSALMGASWLTAVFCGLVGAPAPAAAQVTYNCLNASGQRYLSYSPCPASRPPGLIYYGPQAPAPRPSVPVPVARADEELTYMSPRCASMREGIRTAPARGVDHRTQSELLRNYQAECAQEQAEARSQLRAEQQAKRREQQDAKRQANADKQLAAADHEKLMSQCAEMRGAIRQRRARTGMTEGELRDLALFEQRYEARCSAPR</sequence>
<organism evidence="3 4">
    <name type="scientific">Hydrogenophaga crocea</name>
    <dbReference type="NCBI Taxonomy" id="2716225"/>
    <lineage>
        <taxon>Bacteria</taxon>
        <taxon>Pseudomonadati</taxon>
        <taxon>Pseudomonadota</taxon>
        <taxon>Betaproteobacteria</taxon>
        <taxon>Burkholderiales</taxon>
        <taxon>Comamonadaceae</taxon>
        <taxon>Hydrogenophaga</taxon>
    </lineage>
</organism>
<gene>
    <name evidence="3" type="ORF">G9Q37_03040</name>
</gene>
<dbReference type="EMBL" id="CP049989">
    <property type="protein sequence ID" value="QIM51179.1"/>
    <property type="molecule type" value="Genomic_DNA"/>
</dbReference>
<evidence type="ECO:0008006" key="5">
    <source>
        <dbReference type="Google" id="ProtNLM"/>
    </source>
</evidence>
<dbReference type="Proteomes" id="UP000503162">
    <property type="component" value="Chromosome"/>
</dbReference>
<name>A0A6G8IDH9_9BURK</name>
<feature type="compositionally biased region" description="Basic and acidic residues" evidence="1">
    <location>
        <begin position="127"/>
        <end position="150"/>
    </location>
</feature>